<comment type="caution">
    <text evidence="2">The sequence shown here is derived from an EMBL/GenBank/DDBJ whole genome shotgun (WGS) entry which is preliminary data.</text>
</comment>
<gene>
    <name evidence="2" type="ORF">HMH01_00095</name>
</gene>
<dbReference type="EMBL" id="JABFBC010000001">
    <property type="protein sequence ID" value="NNU78823.1"/>
    <property type="molecule type" value="Genomic_DNA"/>
</dbReference>
<evidence type="ECO:0000256" key="1">
    <source>
        <dbReference type="SAM" id="Phobius"/>
    </source>
</evidence>
<keyword evidence="1" id="KW-1133">Transmembrane helix</keyword>
<name>A0A849KP67_9RHOB</name>
<feature type="transmembrane region" description="Helical" evidence="1">
    <location>
        <begin position="15"/>
        <end position="34"/>
    </location>
</feature>
<feature type="transmembrane region" description="Helical" evidence="1">
    <location>
        <begin position="97"/>
        <end position="115"/>
    </location>
</feature>
<organism evidence="2 3">
    <name type="scientific">Halovulum dunhuangense</name>
    <dbReference type="NCBI Taxonomy" id="1505036"/>
    <lineage>
        <taxon>Bacteria</taxon>
        <taxon>Pseudomonadati</taxon>
        <taxon>Pseudomonadota</taxon>
        <taxon>Alphaproteobacteria</taxon>
        <taxon>Rhodobacterales</taxon>
        <taxon>Paracoccaceae</taxon>
        <taxon>Halovulum</taxon>
    </lineage>
</organism>
<sequence>MTPRNPGPGQHAEAAALRLVGVLALLGATGWLLLSDYHPLTLAVLIAAYFVGYVALRLMWFLDGNRLTPRGLQVGLGWALTGFNPETEEYDIRPVRVYFLLLALLAAGLFLRPIARWIAA</sequence>
<dbReference type="RefSeq" id="WP_171321264.1">
    <property type="nucleotide sequence ID" value="NZ_JABFBC010000001.1"/>
</dbReference>
<proteinExistence type="predicted"/>
<dbReference type="Proteomes" id="UP000572377">
    <property type="component" value="Unassembled WGS sequence"/>
</dbReference>
<evidence type="ECO:0000313" key="3">
    <source>
        <dbReference type="Proteomes" id="UP000572377"/>
    </source>
</evidence>
<keyword evidence="1" id="KW-0472">Membrane</keyword>
<feature type="transmembrane region" description="Helical" evidence="1">
    <location>
        <begin position="41"/>
        <end position="62"/>
    </location>
</feature>
<keyword evidence="3" id="KW-1185">Reference proteome</keyword>
<reference evidence="2 3" key="1">
    <citation type="submission" date="2020-05" db="EMBL/GenBank/DDBJ databases">
        <title>Gimesia benthica sp. nov., a novel planctomycete isolated from a deep-sea water sample of the Northwest Indian Ocean.</title>
        <authorList>
            <person name="Wang J."/>
            <person name="Ruan C."/>
            <person name="Song L."/>
            <person name="Zhu Y."/>
            <person name="Li A."/>
            <person name="Zheng X."/>
            <person name="Wang L."/>
            <person name="Lu Z."/>
            <person name="Huang Y."/>
            <person name="Du W."/>
            <person name="Zhou Y."/>
            <person name="Huang L."/>
            <person name="Dai X."/>
        </authorList>
    </citation>
    <scope>NUCLEOTIDE SEQUENCE [LARGE SCALE GENOMIC DNA]</scope>
    <source>
        <strain evidence="2 3">YYQ-30</strain>
    </source>
</reference>
<accession>A0A849KP67</accession>
<dbReference type="AlphaFoldDB" id="A0A849KP67"/>
<keyword evidence="1" id="KW-0812">Transmembrane</keyword>
<protein>
    <submittedName>
        <fullName evidence="2">Uncharacterized protein</fullName>
    </submittedName>
</protein>
<evidence type="ECO:0000313" key="2">
    <source>
        <dbReference type="EMBL" id="NNU78823.1"/>
    </source>
</evidence>